<keyword evidence="2 6" id="KW-0349">Heme</keyword>
<gene>
    <name evidence="9" type="ORF">BSL82_09065</name>
</gene>
<accession>A0A1L3ZZJ6</accession>
<dbReference type="InterPro" id="IPR002327">
    <property type="entry name" value="Cyt_c_1A/1B"/>
</dbReference>
<keyword evidence="3 6" id="KW-0479">Metal-binding</keyword>
<evidence type="ECO:0000313" key="10">
    <source>
        <dbReference type="Proteomes" id="UP000182063"/>
    </source>
</evidence>
<dbReference type="Gene3D" id="1.10.760.10">
    <property type="entry name" value="Cytochrome c-like domain"/>
    <property type="match status" value="1"/>
</dbReference>
<reference evidence="10" key="1">
    <citation type="submission" date="2016-11" db="EMBL/GenBank/DDBJ databases">
        <title>Complete Genome Sequence of alachlor-degrading Sphingomonas sp. strain JJ-A5.</title>
        <authorList>
            <person name="Lee H."/>
            <person name="Ka J.-O."/>
        </authorList>
    </citation>
    <scope>NUCLEOTIDE SEQUENCE [LARGE SCALE GENOMIC DNA]</scope>
    <source>
        <strain evidence="10">JJ-A5</strain>
    </source>
</reference>
<evidence type="ECO:0000256" key="2">
    <source>
        <dbReference type="ARBA" id="ARBA00022617"/>
    </source>
</evidence>
<dbReference type="InterPro" id="IPR009056">
    <property type="entry name" value="Cyt_c-like_dom"/>
</dbReference>
<dbReference type="GO" id="GO:0009055">
    <property type="term" value="F:electron transfer activity"/>
    <property type="evidence" value="ECO:0007669"/>
    <property type="project" value="InterPro"/>
</dbReference>
<dbReference type="SUPFAM" id="SSF46626">
    <property type="entry name" value="Cytochrome c"/>
    <property type="match status" value="1"/>
</dbReference>
<protein>
    <submittedName>
        <fullName evidence="9">Cytochrome C</fullName>
    </submittedName>
</protein>
<name>A0A1L3ZZJ6_9SPHN</name>
<evidence type="ECO:0000256" key="3">
    <source>
        <dbReference type="ARBA" id="ARBA00022723"/>
    </source>
</evidence>
<keyword evidence="10" id="KW-1185">Reference proteome</keyword>
<keyword evidence="4" id="KW-0249">Electron transport</keyword>
<evidence type="ECO:0000259" key="8">
    <source>
        <dbReference type="PROSITE" id="PS51007"/>
    </source>
</evidence>
<dbReference type="KEGG" id="sphj:BSL82_09065"/>
<keyword evidence="1" id="KW-0813">Transport</keyword>
<keyword evidence="7" id="KW-0732">Signal</keyword>
<evidence type="ECO:0000256" key="4">
    <source>
        <dbReference type="ARBA" id="ARBA00022982"/>
    </source>
</evidence>
<organism evidence="9 10">
    <name type="scientific">Tardibacter chloracetimidivorans</name>
    <dbReference type="NCBI Taxonomy" id="1921510"/>
    <lineage>
        <taxon>Bacteria</taxon>
        <taxon>Pseudomonadati</taxon>
        <taxon>Pseudomonadota</taxon>
        <taxon>Alphaproteobacteria</taxon>
        <taxon>Sphingomonadales</taxon>
        <taxon>Sphingomonadaceae</taxon>
        <taxon>Tardibacter</taxon>
    </lineage>
</organism>
<dbReference type="PROSITE" id="PS51007">
    <property type="entry name" value="CYTC"/>
    <property type="match status" value="1"/>
</dbReference>
<keyword evidence="5 6" id="KW-0408">Iron</keyword>
<evidence type="ECO:0000313" key="9">
    <source>
        <dbReference type="EMBL" id="API61054.1"/>
    </source>
</evidence>
<dbReference type="EMBL" id="CP018221">
    <property type="protein sequence ID" value="API61054.1"/>
    <property type="molecule type" value="Genomic_DNA"/>
</dbReference>
<feature type="signal peptide" evidence="7">
    <location>
        <begin position="1"/>
        <end position="21"/>
    </location>
</feature>
<feature type="domain" description="Cytochrome c" evidence="8">
    <location>
        <begin position="13"/>
        <end position="121"/>
    </location>
</feature>
<dbReference type="PRINTS" id="PR00604">
    <property type="entry name" value="CYTCHRMECIAB"/>
</dbReference>
<proteinExistence type="predicted"/>
<evidence type="ECO:0000256" key="6">
    <source>
        <dbReference type="PROSITE-ProRule" id="PRU00433"/>
    </source>
</evidence>
<sequence length="121" mass="12558">MLRHLFATIIGAAAMSHGAMAAPAPKPPAFAMCGACHKVDQGAPHGLGPNLWAIGGKVSGTTPGFKYSPALTKAKIKWDRASLINFITNPRAAVPGNRMAYAGLKDKAKAAAVADYLMSLK</sequence>
<dbReference type="GO" id="GO:0020037">
    <property type="term" value="F:heme binding"/>
    <property type="evidence" value="ECO:0007669"/>
    <property type="project" value="InterPro"/>
</dbReference>
<dbReference type="STRING" id="1921510.BSL82_09065"/>
<evidence type="ECO:0000256" key="1">
    <source>
        <dbReference type="ARBA" id="ARBA00022448"/>
    </source>
</evidence>
<dbReference type="PANTHER" id="PTHR11961">
    <property type="entry name" value="CYTOCHROME C"/>
    <property type="match status" value="1"/>
</dbReference>
<feature type="chain" id="PRO_5013222048" evidence="7">
    <location>
        <begin position="22"/>
        <end position="121"/>
    </location>
</feature>
<evidence type="ECO:0000256" key="7">
    <source>
        <dbReference type="SAM" id="SignalP"/>
    </source>
</evidence>
<dbReference type="InterPro" id="IPR036909">
    <property type="entry name" value="Cyt_c-like_dom_sf"/>
</dbReference>
<dbReference type="GO" id="GO:0046872">
    <property type="term" value="F:metal ion binding"/>
    <property type="evidence" value="ECO:0007669"/>
    <property type="project" value="UniProtKB-KW"/>
</dbReference>
<dbReference type="Proteomes" id="UP000182063">
    <property type="component" value="Chromosome"/>
</dbReference>
<evidence type="ECO:0000256" key="5">
    <source>
        <dbReference type="ARBA" id="ARBA00023004"/>
    </source>
</evidence>
<dbReference type="AlphaFoldDB" id="A0A1L3ZZJ6"/>